<organism evidence="10 11">
    <name type="scientific">Dyadobacter helix</name>
    <dbReference type="NCBI Taxonomy" id="2822344"/>
    <lineage>
        <taxon>Bacteria</taxon>
        <taxon>Pseudomonadati</taxon>
        <taxon>Bacteroidota</taxon>
        <taxon>Cytophagia</taxon>
        <taxon>Cytophagales</taxon>
        <taxon>Spirosomataceae</taxon>
        <taxon>Dyadobacter</taxon>
    </lineage>
</organism>
<keyword evidence="4" id="KW-0762">Sugar transport</keyword>
<evidence type="ECO:0000256" key="3">
    <source>
        <dbReference type="ARBA" id="ARBA00022475"/>
    </source>
</evidence>
<feature type="transmembrane region" description="Helical" evidence="9">
    <location>
        <begin position="441"/>
        <end position="459"/>
    </location>
</feature>
<dbReference type="Pfam" id="PF03609">
    <property type="entry name" value="EII-Sor"/>
    <property type="match status" value="1"/>
</dbReference>
<dbReference type="InterPro" id="IPR050303">
    <property type="entry name" value="GatZ_KbaZ_carbometab"/>
</dbReference>
<feature type="transmembrane region" description="Helical" evidence="9">
    <location>
        <begin position="199"/>
        <end position="228"/>
    </location>
</feature>
<keyword evidence="5" id="KW-0598">Phosphotransferase system</keyword>
<dbReference type="Pfam" id="PF03613">
    <property type="entry name" value="EIID-AGA"/>
    <property type="match status" value="1"/>
</dbReference>
<evidence type="ECO:0000256" key="6">
    <source>
        <dbReference type="ARBA" id="ARBA00022692"/>
    </source>
</evidence>
<dbReference type="Proteomes" id="UP000680038">
    <property type="component" value="Unassembled WGS sequence"/>
</dbReference>
<dbReference type="AlphaFoldDB" id="A0A916JE57"/>
<dbReference type="PANTHER" id="PTHR32502">
    <property type="entry name" value="N-ACETYLGALACTOSAMINE PERMEASE II COMPONENT-RELATED"/>
    <property type="match status" value="1"/>
</dbReference>
<dbReference type="PANTHER" id="PTHR32502:SF23">
    <property type="entry name" value="TRANSPORT PROTEIN, PTS SYSTEM"/>
    <property type="match status" value="1"/>
</dbReference>
<comment type="caution">
    <text evidence="10">The sequence shown here is derived from an EMBL/GenBank/DDBJ whole genome shotgun (WGS) entry which is preliminary data.</text>
</comment>
<evidence type="ECO:0000256" key="2">
    <source>
        <dbReference type="ARBA" id="ARBA00022448"/>
    </source>
</evidence>
<evidence type="ECO:0000256" key="9">
    <source>
        <dbReference type="SAM" id="Phobius"/>
    </source>
</evidence>
<keyword evidence="11" id="KW-1185">Reference proteome</keyword>
<keyword evidence="8 9" id="KW-0472">Membrane</keyword>
<dbReference type="RefSeq" id="WP_215239088.1">
    <property type="nucleotide sequence ID" value="NZ_CAJRAF010000002.1"/>
</dbReference>
<proteinExistence type="predicted"/>
<evidence type="ECO:0000256" key="4">
    <source>
        <dbReference type="ARBA" id="ARBA00022597"/>
    </source>
</evidence>
<evidence type="ECO:0000256" key="8">
    <source>
        <dbReference type="ARBA" id="ARBA00023136"/>
    </source>
</evidence>
<dbReference type="PROSITE" id="PS51108">
    <property type="entry name" value="PTS_EIID"/>
    <property type="match status" value="1"/>
</dbReference>
<feature type="transmembrane region" description="Helical" evidence="9">
    <location>
        <begin position="132"/>
        <end position="154"/>
    </location>
</feature>
<evidence type="ECO:0000256" key="5">
    <source>
        <dbReference type="ARBA" id="ARBA00022683"/>
    </source>
</evidence>
<evidence type="ECO:0000256" key="1">
    <source>
        <dbReference type="ARBA" id="ARBA00004651"/>
    </source>
</evidence>
<gene>
    <name evidence="10" type="ORF">DYBT9275_02453</name>
</gene>
<keyword evidence="2" id="KW-0813">Transport</keyword>
<dbReference type="PROSITE" id="PS51106">
    <property type="entry name" value="PTS_EIIC_TYPE_4"/>
    <property type="match status" value="1"/>
</dbReference>
<dbReference type="GO" id="GO:0009401">
    <property type="term" value="P:phosphoenolpyruvate-dependent sugar phosphotransferase system"/>
    <property type="evidence" value="ECO:0007669"/>
    <property type="project" value="UniProtKB-KW"/>
</dbReference>
<evidence type="ECO:0008006" key="12">
    <source>
        <dbReference type="Google" id="ProtNLM"/>
    </source>
</evidence>
<comment type="subcellular location">
    <subcellularLocation>
        <location evidence="1">Cell membrane</location>
        <topology evidence="1">Multi-pass membrane protein</topology>
    </subcellularLocation>
</comment>
<name>A0A916JE57_9BACT</name>
<accession>A0A916JE57</accession>
<keyword evidence="3" id="KW-1003">Cell membrane</keyword>
<sequence length="527" mass="56528">MLTLIAMFGHSEDFLGTTLLSRPLVLGPLVGLVLGDLEQGVMIGATLELIFMGNIKVGAAIPPDVITGGVLGTAFAIMSGKGSAVALALAVPISILAEMVISGLFVLRPVLNKKFDQYASEGNYKRVEQLHILSGLLKPLLMGAVTLLALLLGADVIKTFVETIPPWVHSGLQVAGNMLPALGFALLMNLMYNKVVAPYFFLGFILTSYLKLPMIAIGGLGVIIALIVTGITHKEIPVAGSDSDFDDFDMDETPAIAEPVSTILTKRDIRSLFLRSMALEANFNFETWQNTGFAFSILPALKKLYTTKESMSLALRRHLQFFNTAPHGSTLIIGISAAMEEQNSREADFDEASINAVKLGLMGPLAGVFDSLFWGTVKVIAAGVGTSLAMQGSVLGPVLFLLIFNIPHLVLRYHLTFIGYQAGTKFLQDLSKSNVMDKLKSWSSILGLMVVGAMPAMLMSVKTPLLIGSADAAVPVQGILDQIVPNILPLSLTFLVFYFVKKNIKTTYLLLGLLLLGFAGSVLHVFA</sequence>
<keyword evidence="6 9" id="KW-0812">Transmembrane</keyword>
<dbReference type="InterPro" id="IPR004700">
    <property type="entry name" value="PTS_IIC_man"/>
</dbReference>
<evidence type="ECO:0000313" key="11">
    <source>
        <dbReference type="Proteomes" id="UP000680038"/>
    </source>
</evidence>
<feature type="transmembrane region" description="Helical" evidence="9">
    <location>
        <begin position="57"/>
        <end position="78"/>
    </location>
</feature>
<feature type="transmembrane region" description="Helical" evidence="9">
    <location>
        <begin position="479"/>
        <end position="500"/>
    </location>
</feature>
<dbReference type="InterPro" id="IPR004704">
    <property type="entry name" value="PTS_IID_man"/>
</dbReference>
<feature type="transmembrane region" description="Helical" evidence="9">
    <location>
        <begin position="20"/>
        <end position="37"/>
    </location>
</feature>
<feature type="transmembrane region" description="Helical" evidence="9">
    <location>
        <begin position="398"/>
        <end position="420"/>
    </location>
</feature>
<feature type="transmembrane region" description="Helical" evidence="9">
    <location>
        <begin position="174"/>
        <end position="192"/>
    </location>
</feature>
<keyword evidence="7 9" id="KW-1133">Transmembrane helix</keyword>
<dbReference type="EMBL" id="CAJRAF010000002">
    <property type="protein sequence ID" value="CAG5000389.1"/>
    <property type="molecule type" value="Genomic_DNA"/>
</dbReference>
<evidence type="ECO:0000256" key="7">
    <source>
        <dbReference type="ARBA" id="ARBA00022989"/>
    </source>
</evidence>
<evidence type="ECO:0000313" key="10">
    <source>
        <dbReference type="EMBL" id="CAG5000389.1"/>
    </source>
</evidence>
<dbReference type="GO" id="GO:0005886">
    <property type="term" value="C:plasma membrane"/>
    <property type="evidence" value="ECO:0007669"/>
    <property type="project" value="UniProtKB-SubCell"/>
</dbReference>
<reference evidence="10" key="1">
    <citation type="submission" date="2021-04" db="EMBL/GenBank/DDBJ databases">
        <authorList>
            <person name="Rodrigo-Torres L."/>
            <person name="Arahal R. D."/>
            <person name="Lucena T."/>
        </authorList>
    </citation>
    <scope>NUCLEOTIDE SEQUENCE</scope>
    <source>
        <strain evidence="10">CECT 9275</strain>
    </source>
</reference>
<protein>
    <recommendedName>
        <fullName evidence="12">PTS system, mannose-specific IID component</fullName>
    </recommendedName>
</protein>
<feature type="transmembrane region" description="Helical" evidence="9">
    <location>
        <begin position="507"/>
        <end position="526"/>
    </location>
</feature>
<feature type="transmembrane region" description="Helical" evidence="9">
    <location>
        <begin position="84"/>
        <end position="111"/>
    </location>
</feature>